<dbReference type="Proteomes" id="UP000199341">
    <property type="component" value="Unassembled WGS sequence"/>
</dbReference>
<sequence length="55" mass="6035">MGEKDAGLPRAMREKFDARAGNVRRTDTPHSPFLSRPAETAALLREALTGEPVSR</sequence>
<proteinExistence type="predicted"/>
<dbReference type="EMBL" id="FNIE01000001">
    <property type="protein sequence ID" value="SDM83801.1"/>
    <property type="molecule type" value="Genomic_DNA"/>
</dbReference>
<feature type="region of interest" description="Disordered" evidence="1">
    <location>
        <begin position="1"/>
        <end position="34"/>
    </location>
</feature>
<evidence type="ECO:0008006" key="4">
    <source>
        <dbReference type="Google" id="ProtNLM"/>
    </source>
</evidence>
<keyword evidence="3" id="KW-1185">Reference proteome</keyword>
<reference evidence="2 3" key="1">
    <citation type="submission" date="2016-10" db="EMBL/GenBank/DDBJ databases">
        <authorList>
            <person name="de Groot N.N."/>
        </authorList>
    </citation>
    <scope>NUCLEOTIDE SEQUENCE [LARGE SCALE GENOMIC DNA]</scope>
    <source>
        <strain evidence="2 3">CGMCC 4.2022</strain>
    </source>
</reference>
<evidence type="ECO:0000256" key="1">
    <source>
        <dbReference type="SAM" id="MobiDB-lite"/>
    </source>
</evidence>
<dbReference type="Gene3D" id="3.40.50.1820">
    <property type="entry name" value="alpha/beta hydrolase"/>
    <property type="match status" value="1"/>
</dbReference>
<gene>
    <name evidence="2" type="ORF">SAMN05216259_101650</name>
</gene>
<name>A0A1G9WHZ9_9ACTN</name>
<evidence type="ECO:0000313" key="3">
    <source>
        <dbReference type="Proteomes" id="UP000199341"/>
    </source>
</evidence>
<dbReference type="STRING" id="310781.SAMN05216259_101650"/>
<dbReference type="AlphaFoldDB" id="A0A1G9WHZ9"/>
<evidence type="ECO:0000313" key="2">
    <source>
        <dbReference type="EMBL" id="SDM83801.1"/>
    </source>
</evidence>
<accession>A0A1G9WHZ9</accession>
<protein>
    <recommendedName>
        <fullName evidence="4">Alpha/beta hydrolase</fullName>
    </recommendedName>
</protein>
<feature type="compositionally biased region" description="Basic and acidic residues" evidence="1">
    <location>
        <begin position="1"/>
        <end position="28"/>
    </location>
</feature>
<organism evidence="2 3">
    <name type="scientific">Actinacidiphila guanduensis</name>
    <dbReference type="NCBI Taxonomy" id="310781"/>
    <lineage>
        <taxon>Bacteria</taxon>
        <taxon>Bacillati</taxon>
        <taxon>Actinomycetota</taxon>
        <taxon>Actinomycetes</taxon>
        <taxon>Kitasatosporales</taxon>
        <taxon>Streptomycetaceae</taxon>
        <taxon>Actinacidiphila</taxon>
    </lineage>
</organism>
<dbReference type="InterPro" id="IPR029058">
    <property type="entry name" value="AB_hydrolase_fold"/>
</dbReference>